<dbReference type="Gene3D" id="1.10.10.10">
    <property type="entry name" value="Winged helix-like DNA-binding domain superfamily/Winged helix DNA-binding domain"/>
    <property type="match status" value="1"/>
</dbReference>
<name>A0A3D9FG73_9SPHN</name>
<dbReference type="EMBL" id="QRDP01000004">
    <property type="protein sequence ID" value="RED16789.1"/>
    <property type="molecule type" value="Genomic_DNA"/>
</dbReference>
<dbReference type="SUPFAM" id="SSF53850">
    <property type="entry name" value="Periplasmic binding protein-like II"/>
    <property type="match status" value="1"/>
</dbReference>
<comment type="similarity">
    <text evidence="1">Belongs to the LysR transcriptional regulatory family.</text>
</comment>
<organism evidence="6 7">
    <name type="scientific">Parasphingopyxis lamellibrachiae</name>
    <dbReference type="NCBI Taxonomy" id="680125"/>
    <lineage>
        <taxon>Bacteria</taxon>
        <taxon>Pseudomonadati</taxon>
        <taxon>Pseudomonadota</taxon>
        <taxon>Alphaproteobacteria</taxon>
        <taxon>Sphingomonadales</taxon>
        <taxon>Sphingomonadaceae</taxon>
        <taxon>Parasphingopyxis</taxon>
    </lineage>
</organism>
<dbReference type="InterPro" id="IPR000847">
    <property type="entry name" value="LysR_HTH_N"/>
</dbReference>
<dbReference type="PROSITE" id="PS50931">
    <property type="entry name" value="HTH_LYSR"/>
    <property type="match status" value="1"/>
</dbReference>
<keyword evidence="7" id="KW-1185">Reference proteome</keyword>
<evidence type="ECO:0000259" key="5">
    <source>
        <dbReference type="PROSITE" id="PS50931"/>
    </source>
</evidence>
<keyword evidence="2" id="KW-0805">Transcription regulation</keyword>
<reference evidence="6 7" key="1">
    <citation type="submission" date="2018-07" db="EMBL/GenBank/DDBJ databases">
        <title>Genomic Encyclopedia of Type Strains, Phase IV (KMG-IV): sequencing the most valuable type-strain genomes for metagenomic binning, comparative biology and taxonomic classification.</title>
        <authorList>
            <person name="Goeker M."/>
        </authorList>
    </citation>
    <scope>NUCLEOTIDE SEQUENCE [LARGE SCALE GENOMIC DNA]</scope>
    <source>
        <strain evidence="6 7">DSM 26725</strain>
    </source>
</reference>
<dbReference type="CDD" id="cd05466">
    <property type="entry name" value="PBP2_LTTR_substrate"/>
    <property type="match status" value="1"/>
</dbReference>
<dbReference type="GO" id="GO:0000976">
    <property type="term" value="F:transcription cis-regulatory region binding"/>
    <property type="evidence" value="ECO:0007669"/>
    <property type="project" value="TreeGrafter"/>
</dbReference>
<comment type="caution">
    <text evidence="6">The sequence shown here is derived from an EMBL/GenBank/DDBJ whole genome shotgun (WGS) entry which is preliminary data.</text>
</comment>
<sequence length="297" mass="33382">MELKWLEDFICVAEKGHFGQAAENRFVTQSALSRRVQSLELWIGASLFDRSAHPIKLTMAGEEFIKTARQIVDQSYEARAFANKYSRMGDNSITISCLHTLALKFIPDLISELRQEIRPFSASIIAETRTVEEYLTALSIGTCDFFICYDHPSISFDVDPAQFPSIEIAEHRIRPYQSNTAELIDLNDTAKTGIPYIEYSGTSFMSRVFEQLLRKAPFRKRLRTVYRASLVESMLSAAQSGFGVAWLPETVVPGDPSDQGLQLVSDDFSTLLTIRAYRSVSNSSPLVGEIWKALTKA</sequence>
<dbReference type="SUPFAM" id="SSF46785">
    <property type="entry name" value="Winged helix' DNA-binding domain"/>
    <property type="match status" value="1"/>
</dbReference>
<dbReference type="GO" id="GO:0003700">
    <property type="term" value="F:DNA-binding transcription factor activity"/>
    <property type="evidence" value="ECO:0007669"/>
    <property type="project" value="InterPro"/>
</dbReference>
<dbReference type="RefSeq" id="WP_162843447.1">
    <property type="nucleotide sequence ID" value="NZ_QRDP01000004.1"/>
</dbReference>
<accession>A0A3D9FG73</accession>
<dbReference type="InterPro" id="IPR036390">
    <property type="entry name" value="WH_DNA-bd_sf"/>
</dbReference>
<evidence type="ECO:0000313" key="7">
    <source>
        <dbReference type="Proteomes" id="UP000256310"/>
    </source>
</evidence>
<keyword evidence="4" id="KW-0804">Transcription</keyword>
<dbReference type="Pfam" id="PF00126">
    <property type="entry name" value="HTH_1"/>
    <property type="match status" value="1"/>
</dbReference>
<protein>
    <submittedName>
        <fullName evidence="6">LysR family transcriptional regulator</fullName>
    </submittedName>
</protein>
<keyword evidence="3" id="KW-0238">DNA-binding</keyword>
<evidence type="ECO:0000256" key="2">
    <source>
        <dbReference type="ARBA" id="ARBA00023015"/>
    </source>
</evidence>
<dbReference type="FunFam" id="1.10.10.10:FF:000001">
    <property type="entry name" value="LysR family transcriptional regulator"/>
    <property type="match status" value="1"/>
</dbReference>
<dbReference type="AlphaFoldDB" id="A0A3D9FG73"/>
<feature type="domain" description="HTH lysR-type" evidence="5">
    <location>
        <begin position="1"/>
        <end position="58"/>
    </location>
</feature>
<gene>
    <name evidence="6" type="ORF">DFR46_1819</name>
</gene>
<evidence type="ECO:0000256" key="4">
    <source>
        <dbReference type="ARBA" id="ARBA00023163"/>
    </source>
</evidence>
<evidence type="ECO:0000256" key="3">
    <source>
        <dbReference type="ARBA" id="ARBA00023125"/>
    </source>
</evidence>
<dbReference type="PANTHER" id="PTHR30126">
    <property type="entry name" value="HTH-TYPE TRANSCRIPTIONAL REGULATOR"/>
    <property type="match status" value="1"/>
</dbReference>
<dbReference type="Gene3D" id="3.40.190.10">
    <property type="entry name" value="Periplasmic binding protein-like II"/>
    <property type="match status" value="2"/>
</dbReference>
<proteinExistence type="inferred from homology"/>
<dbReference type="InterPro" id="IPR036388">
    <property type="entry name" value="WH-like_DNA-bd_sf"/>
</dbReference>
<dbReference type="Proteomes" id="UP000256310">
    <property type="component" value="Unassembled WGS sequence"/>
</dbReference>
<evidence type="ECO:0000313" key="6">
    <source>
        <dbReference type="EMBL" id="RED16789.1"/>
    </source>
</evidence>
<dbReference type="InterPro" id="IPR005119">
    <property type="entry name" value="LysR_subst-bd"/>
</dbReference>
<dbReference type="Pfam" id="PF03466">
    <property type="entry name" value="LysR_substrate"/>
    <property type="match status" value="1"/>
</dbReference>
<evidence type="ECO:0000256" key="1">
    <source>
        <dbReference type="ARBA" id="ARBA00009437"/>
    </source>
</evidence>
<dbReference type="PANTHER" id="PTHR30126:SF2">
    <property type="entry name" value="HTH-TYPE TRANSCRIPTIONAL REGULATOR YJIE"/>
    <property type="match status" value="1"/>
</dbReference>
<dbReference type="PRINTS" id="PR00039">
    <property type="entry name" value="HTHLYSR"/>
</dbReference>